<dbReference type="InterPro" id="IPR050222">
    <property type="entry name" value="MATE_MdtK"/>
</dbReference>
<evidence type="ECO:0000313" key="3">
    <source>
        <dbReference type="EMBL" id="MBU3852229.1"/>
    </source>
</evidence>
<feature type="non-terminal residue" evidence="3">
    <location>
        <position position="62"/>
    </location>
</feature>
<sequence>MLRFAWPLMLGNLLQQCYNIADTLIVGRVLGAEALAAVGSSYTLMIFITSIFIGLCMGCSAV</sequence>
<evidence type="ECO:0000313" key="4">
    <source>
        <dbReference type="Proteomes" id="UP000823865"/>
    </source>
</evidence>
<dbReference type="AlphaFoldDB" id="A0A9E2NZY2"/>
<feature type="transmembrane region" description="Helical" evidence="2">
    <location>
        <begin position="34"/>
        <end position="57"/>
    </location>
</feature>
<dbReference type="GO" id="GO:0042910">
    <property type="term" value="F:xenobiotic transmembrane transporter activity"/>
    <property type="evidence" value="ECO:0007669"/>
    <property type="project" value="InterPro"/>
</dbReference>
<protein>
    <submittedName>
        <fullName evidence="3">Oligosaccharide flippase family protein</fullName>
    </submittedName>
</protein>
<proteinExistence type="predicted"/>
<accession>A0A9E2NZY2</accession>
<dbReference type="Pfam" id="PF01554">
    <property type="entry name" value="MatE"/>
    <property type="match status" value="1"/>
</dbReference>
<dbReference type="GO" id="GO:0005886">
    <property type="term" value="C:plasma membrane"/>
    <property type="evidence" value="ECO:0007669"/>
    <property type="project" value="TreeGrafter"/>
</dbReference>
<dbReference type="GO" id="GO:0015297">
    <property type="term" value="F:antiporter activity"/>
    <property type="evidence" value="ECO:0007669"/>
    <property type="project" value="InterPro"/>
</dbReference>
<gene>
    <name evidence="3" type="ORF">H9789_00095</name>
</gene>
<dbReference type="EMBL" id="JAHLFU010000003">
    <property type="protein sequence ID" value="MBU3852229.1"/>
    <property type="molecule type" value="Genomic_DNA"/>
</dbReference>
<reference evidence="3" key="1">
    <citation type="journal article" date="2021" name="PeerJ">
        <title>Extensive microbial diversity within the chicken gut microbiome revealed by metagenomics and culture.</title>
        <authorList>
            <person name="Gilroy R."/>
            <person name="Ravi A."/>
            <person name="Getino M."/>
            <person name="Pursley I."/>
            <person name="Horton D.L."/>
            <person name="Alikhan N.F."/>
            <person name="Baker D."/>
            <person name="Gharbi K."/>
            <person name="Hall N."/>
            <person name="Watson M."/>
            <person name="Adriaenssens E.M."/>
            <person name="Foster-Nyarko E."/>
            <person name="Jarju S."/>
            <person name="Secka A."/>
            <person name="Antonio M."/>
            <person name="Oren A."/>
            <person name="Chaudhuri R.R."/>
            <person name="La Ragione R."/>
            <person name="Hildebrand F."/>
            <person name="Pallen M.J."/>
        </authorList>
    </citation>
    <scope>NUCLEOTIDE SEQUENCE</scope>
    <source>
        <strain evidence="3">G3-2149</strain>
    </source>
</reference>
<keyword evidence="2" id="KW-0472">Membrane</keyword>
<dbReference type="InterPro" id="IPR002528">
    <property type="entry name" value="MATE_fam"/>
</dbReference>
<comment type="caution">
    <text evidence="3">The sequence shown here is derived from an EMBL/GenBank/DDBJ whole genome shotgun (WGS) entry which is preliminary data.</text>
</comment>
<dbReference type="Proteomes" id="UP000823865">
    <property type="component" value="Unassembled WGS sequence"/>
</dbReference>
<organism evidence="3 4">
    <name type="scientific">Candidatus Paraprevotella stercoravium</name>
    <dbReference type="NCBI Taxonomy" id="2838725"/>
    <lineage>
        <taxon>Bacteria</taxon>
        <taxon>Pseudomonadati</taxon>
        <taxon>Bacteroidota</taxon>
        <taxon>Bacteroidia</taxon>
        <taxon>Bacteroidales</taxon>
        <taxon>Prevotellaceae</taxon>
        <taxon>Paraprevotella</taxon>
    </lineage>
</organism>
<dbReference type="PANTHER" id="PTHR43298">
    <property type="entry name" value="MULTIDRUG RESISTANCE PROTEIN NORM-RELATED"/>
    <property type="match status" value="1"/>
</dbReference>
<keyword evidence="1" id="KW-0813">Transport</keyword>
<keyword evidence="2" id="KW-0812">Transmembrane</keyword>
<reference evidence="3" key="2">
    <citation type="submission" date="2021-04" db="EMBL/GenBank/DDBJ databases">
        <authorList>
            <person name="Gilroy R."/>
        </authorList>
    </citation>
    <scope>NUCLEOTIDE SEQUENCE</scope>
    <source>
        <strain evidence="3">G3-2149</strain>
    </source>
</reference>
<evidence type="ECO:0000256" key="1">
    <source>
        <dbReference type="ARBA" id="ARBA00022448"/>
    </source>
</evidence>
<keyword evidence="2" id="KW-1133">Transmembrane helix</keyword>
<name>A0A9E2NZY2_9BACT</name>
<dbReference type="PANTHER" id="PTHR43298:SF2">
    <property type="entry name" value="FMN_FAD EXPORTER YEEO-RELATED"/>
    <property type="match status" value="1"/>
</dbReference>
<evidence type="ECO:0000256" key="2">
    <source>
        <dbReference type="SAM" id="Phobius"/>
    </source>
</evidence>